<protein>
    <submittedName>
        <fullName evidence="4">Secretory lipase</fullName>
    </submittedName>
</protein>
<comment type="similarity">
    <text evidence="1">Belongs to the AB hydrolase superfamily. Lipase family.</text>
</comment>
<dbReference type="InterPro" id="IPR029058">
    <property type="entry name" value="AB_hydrolase_fold"/>
</dbReference>
<dbReference type="STRING" id="196109.A0A136IZQ7"/>
<dbReference type="GO" id="GO:0016042">
    <property type="term" value="P:lipid catabolic process"/>
    <property type="evidence" value="ECO:0007669"/>
    <property type="project" value="UniProtKB-UniRule"/>
</dbReference>
<proteinExistence type="inferred from homology"/>
<dbReference type="Proteomes" id="UP000070501">
    <property type="component" value="Unassembled WGS sequence"/>
</dbReference>
<dbReference type="OrthoDB" id="5382058at2759"/>
<evidence type="ECO:0000313" key="5">
    <source>
        <dbReference type="Proteomes" id="UP000070501"/>
    </source>
</evidence>
<evidence type="ECO:0000313" key="4">
    <source>
        <dbReference type="EMBL" id="KXJ90437.1"/>
    </source>
</evidence>
<name>A0A136IZQ7_9PEZI</name>
<sequence>MLLSLLLAALPSAAASAISARQGSSSICNEQCMTAWRAALARETALWSNSAIANDPFYDTPANATGARPGDLIRWQDVPASAVGTNWTGIPGGMSLSRMIYMTEDIDRKPIPASAFILLPLSSATVRDPEGKAAFKTLAWAHGTTGNARHCSPSFERNLAYGWEAPLHFAANGYAVIATDYSGMGATGSPAAFRYEAGLIHAADVAYSLVAARKIIGHLLTDEWAVLGHSEGGMTAWRTNERLAMPGQEELLKAGKFLGAVSAAPALRPAELIPRSFEIADKTGRIGAVVSVYLLQSLARLRPDQFRLQDYLTDGALALLPLLDRGCLNSGQALFANLTVAQIYKNTSWVTSPALQEWQTRVNGAGPHALAAPMLVVQGLNDTLTYPENCIKDFERTCAAFPASSAELYLVPELDHDPAFYAAMPYYWSWVEALFAGTLKPQAACTRSTVKPVNNHFQRAFNG</sequence>
<keyword evidence="5" id="KW-1185">Reference proteome</keyword>
<dbReference type="PIRSF" id="PIRSF029171">
    <property type="entry name" value="Esterase_LipA"/>
    <property type="match status" value="1"/>
</dbReference>
<dbReference type="InParanoid" id="A0A136IZQ7"/>
<dbReference type="EMBL" id="KQ964252">
    <property type="protein sequence ID" value="KXJ90437.1"/>
    <property type="molecule type" value="Genomic_DNA"/>
</dbReference>
<evidence type="ECO:0000256" key="2">
    <source>
        <dbReference type="SAM" id="SignalP"/>
    </source>
</evidence>
<dbReference type="PANTHER" id="PTHR34853:SF1">
    <property type="entry name" value="LIPASE 5"/>
    <property type="match status" value="1"/>
</dbReference>
<reference evidence="5" key="1">
    <citation type="submission" date="2016-02" db="EMBL/GenBank/DDBJ databases">
        <title>Draft genome sequence of Microdochium bolleyi, a fungal endophyte of beachgrass.</title>
        <authorList>
            <consortium name="DOE Joint Genome Institute"/>
            <person name="David A.S."/>
            <person name="May G."/>
            <person name="Haridas S."/>
            <person name="Lim J."/>
            <person name="Wang M."/>
            <person name="Labutti K."/>
            <person name="Lipzen A."/>
            <person name="Barry K."/>
            <person name="Grigoriev I.V."/>
        </authorList>
    </citation>
    <scope>NUCLEOTIDE SEQUENCE [LARGE SCALE GENOMIC DNA]</scope>
    <source>
        <strain evidence="5">J235TASD1</strain>
    </source>
</reference>
<dbReference type="Pfam" id="PF12697">
    <property type="entry name" value="Abhydrolase_6"/>
    <property type="match status" value="1"/>
</dbReference>
<dbReference type="PANTHER" id="PTHR34853">
    <property type="match status" value="1"/>
</dbReference>
<feature type="chain" id="PRO_5011955349" evidence="2">
    <location>
        <begin position="16"/>
        <end position="463"/>
    </location>
</feature>
<dbReference type="GO" id="GO:0004806">
    <property type="term" value="F:triacylglycerol lipase activity"/>
    <property type="evidence" value="ECO:0007669"/>
    <property type="project" value="UniProtKB-UniRule"/>
</dbReference>
<dbReference type="InterPro" id="IPR005152">
    <property type="entry name" value="Lipase_secreted"/>
</dbReference>
<dbReference type="AlphaFoldDB" id="A0A136IZQ7"/>
<evidence type="ECO:0000256" key="1">
    <source>
        <dbReference type="PIRNR" id="PIRNR029171"/>
    </source>
</evidence>
<accession>A0A136IZQ7</accession>
<dbReference type="InterPro" id="IPR000073">
    <property type="entry name" value="AB_hydrolase_1"/>
</dbReference>
<dbReference type="Gene3D" id="3.40.50.1820">
    <property type="entry name" value="alpha/beta hydrolase"/>
    <property type="match status" value="2"/>
</dbReference>
<organism evidence="4 5">
    <name type="scientific">Microdochium bolleyi</name>
    <dbReference type="NCBI Taxonomy" id="196109"/>
    <lineage>
        <taxon>Eukaryota</taxon>
        <taxon>Fungi</taxon>
        <taxon>Dikarya</taxon>
        <taxon>Ascomycota</taxon>
        <taxon>Pezizomycotina</taxon>
        <taxon>Sordariomycetes</taxon>
        <taxon>Xylariomycetidae</taxon>
        <taxon>Xylariales</taxon>
        <taxon>Microdochiaceae</taxon>
        <taxon>Microdochium</taxon>
    </lineage>
</organism>
<evidence type="ECO:0000259" key="3">
    <source>
        <dbReference type="Pfam" id="PF12697"/>
    </source>
</evidence>
<feature type="domain" description="AB hydrolase-1" evidence="3">
    <location>
        <begin position="142"/>
        <end position="419"/>
    </location>
</feature>
<dbReference type="SUPFAM" id="SSF53474">
    <property type="entry name" value="alpha/beta-Hydrolases"/>
    <property type="match status" value="1"/>
</dbReference>
<gene>
    <name evidence="4" type="ORF">Micbo1qcDRAFT_183954</name>
</gene>
<feature type="signal peptide" evidence="2">
    <location>
        <begin position="1"/>
        <end position="15"/>
    </location>
</feature>
<keyword evidence="2" id="KW-0732">Signal</keyword>